<dbReference type="AlphaFoldDB" id="A0A7R9BNX5"/>
<accession>A0A7R9BNX5</accession>
<protein>
    <submittedName>
        <fullName evidence="1">Uncharacterized protein</fullName>
    </submittedName>
</protein>
<evidence type="ECO:0000313" key="2">
    <source>
        <dbReference type="Proteomes" id="UP000678499"/>
    </source>
</evidence>
<dbReference type="EMBL" id="CAJPEX010000909">
    <property type="protein sequence ID" value="CAG0917598.1"/>
    <property type="molecule type" value="Genomic_DNA"/>
</dbReference>
<dbReference type="InterPro" id="IPR027993">
    <property type="entry name" value="DUF4495"/>
</dbReference>
<dbReference type="PANTHER" id="PTHR33960">
    <property type="entry name" value="SIMILAR TO KIAA0825 PROTEIN"/>
    <property type="match status" value="1"/>
</dbReference>
<proteinExistence type="predicted"/>
<keyword evidence="2" id="KW-1185">Reference proteome</keyword>
<evidence type="ECO:0000313" key="1">
    <source>
        <dbReference type="EMBL" id="CAD7277446.1"/>
    </source>
</evidence>
<reference evidence="1" key="1">
    <citation type="submission" date="2020-11" db="EMBL/GenBank/DDBJ databases">
        <authorList>
            <person name="Tran Van P."/>
        </authorList>
    </citation>
    <scope>NUCLEOTIDE SEQUENCE</scope>
</reference>
<name>A0A7R9BNX5_9CRUS</name>
<dbReference type="OrthoDB" id="10007406at2759"/>
<dbReference type="Proteomes" id="UP000678499">
    <property type="component" value="Unassembled WGS sequence"/>
</dbReference>
<dbReference type="PANTHER" id="PTHR33960:SF1">
    <property type="entry name" value="SIMILAR TO KIAA0825 PROTEIN"/>
    <property type="match status" value="1"/>
</dbReference>
<dbReference type="Pfam" id="PF14906">
    <property type="entry name" value="DUF4495"/>
    <property type="match status" value="1"/>
</dbReference>
<sequence>MAPNKKYDVALIYQVTETELKKEWDNYETKQRYDTAYVCKCVFGGTLDYPKIISKGSKDIIDSWEMVALTSREAMEPVKPGSTPTEVVVPELLPGSFEAEYGKDGWLKKKFVKPLEEACKLLHTHIMKMNDAIMEAKRIRHLYVLISTSAIIRNRLWFYSEKVDKEHNKPILDQYARFRSLVEILLHEAMDYHANLLQKCVLIDPHGLDWTNNTKNEKLSDHVIFWWCHMRAVRADLWQILPPRLAQDIFSAALMESLSLLSLRYSQTSPSFERLTDFRADVMGILLLSSEMVLSICSSLRELVENPEIQQKVPFCIGLRCQLLLLVATVVGCPIDLLQTFIKKTKGKLEPLSHEGMDEASEHSNEARTIQTPLNFWLTAVRPDLYPSSPHYASSGNLISSSDPPLPPQVLYFQISFLAAQPRPQWHLILQVLISQGFGISGCLYASLERQEPTVKDWYSLQEIKELNYCKGCLCSLSGCCNGESKLTTQDIYSALTYILVHVGGCDDDVLMKTMLPAIRNKLDMQVFDKSQVWNAVRPHWLQALIWVMEPYLVPVFQDAIAEVRRLSHVDDACMETLMKIVLTNLHEITLLIPASVRKFICALQTTLTASAFCGHSVNPLCGNICIHLLVNAIFTLPMGLICLGEFEPELDKTEAGIISNLKETLCRLSEDDREITFSKEIDKIRNAFSATDEKSMNQAHKFAMLKKLDVWSCGEEVAQILHNTLSVNVNWARQILGISPPYMMDQNIQSSGGLVIPSWEPFRSFNPFDEHRLFQGIAFHQGQLREYPMNWDLVLAFVFTPLSRKNAQTLLKLRPELNSDESLLDEDTKRCVDYLKRHYCIENLSKTVV</sequence>
<gene>
    <name evidence="1" type="ORF">NMOB1V02_LOCUS5179</name>
</gene>
<organism evidence="1">
    <name type="scientific">Notodromas monacha</name>
    <dbReference type="NCBI Taxonomy" id="399045"/>
    <lineage>
        <taxon>Eukaryota</taxon>
        <taxon>Metazoa</taxon>
        <taxon>Ecdysozoa</taxon>
        <taxon>Arthropoda</taxon>
        <taxon>Crustacea</taxon>
        <taxon>Oligostraca</taxon>
        <taxon>Ostracoda</taxon>
        <taxon>Podocopa</taxon>
        <taxon>Podocopida</taxon>
        <taxon>Cypridocopina</taxon>
        <taxon>Cypridoidea</taxon>
        <taxon>Cyprididae</taxon>
        <taxon>Notodromas</taxon>
    </lineage>
</organism>
<dbReference type="EMBL" id="OA882946">
    <property type="protein sequence ID" value="CAD7277446.1"/>
    <property type="molecule type" value="Genomic_DNA"/>
</dbReference>